<keyword evidence="2" id="KW-1185">Reference proteome</keyword>
<organism evidence="1 2">
    <name type="scientific">Bradyrhizobium macuxiense</name>
    <dbReference type="NCBI Taxonomy" id="1755647"/>
    <lineage>
        <taxon>Bacteria</taxon>
        <taxon>Pseudomonadati</taxon>
        <taxon>Pseudomonadota</taxon>
        <taxon>Alphaproteobacteria</taxon>
        <taxon>Hyphomicrobiales</taxon>
        <taxon>Nitrobacteraceae</taxon>
        <taxon>Bradyrhizobium</taxon>
    </lineage>
</organism>
<protein>
    <submittedName>
        <fullName evidence="1">Uncharacterized protein</fullName>
    </submittedName>
</protein>
<name>A0A109K2R3_9BRAD</name>
<dbReference type="Proteomes" id="UP000057737">
    <property type="component" value="Unassembled WGS sequence"/>
</dbReference>
<reference evidence="1 2" key="1">
    <citation type="submission" date="2015-11" db="EMBL/GenBank/DDBJ databases">
        <title>Draft Genome Sequence of the Strain BR 10303 (Bradyrhizobium sp.) isolated from nodules of Centrolobium paraense.</title>
        <authorList>
            <person name="Zelli J.E."/>
            <person name="Simoes-Araujo J.L."/>
            <person name="Barauna A.C."/>
            <person name="Silva K."/>
        </authorList>
    </citation>
    <scope>NUCLEOTIDE SEQUENCE [LARGE SCALE GENOMIC DNA]</scope>
    <source>
        <strain evidence="1 2">BR 10303</strain>
    </source>
</reference>
<dbReference type="EMBL" id="LNCU01000029">
    <property type="protein sequence ID" value="KWV59655.1"/>
    <property type="molecule type" value="Genomic_DNA"/>
</dbReference>
<sequence>MTDQTETGLISDDMAQRLIMVSPKEFQKLVKDGWITPETRNPVRFRLVAVVQGHIRALEHERTRGRSVAELAQHLGLSVKRVNELLDNGTIERQARADYDLDTCRLAYLAKLRATAQGRGAGGEGDASLSAARTRFMVAKAEEAEARARQTSSGWAPILDLKVAMTRSMTALRELLLSSPGQLAHRLVGLSRAEIHHELDRHMRAVLNSIADGHIARAVEKAAHEG</sequence>
<comment type="caution">
    <text evidence="1">The sequence shown here is derived from an EMBL/GenBank/DDBJ whole genome shotgun (WGS) entry which is preliminary data.</text>
</comment>
<gene>
    <name evidence="1" type="ORF">AS156_30895</name>
</gene>
<proteinExistence type="predicted"/>
<dbReference type="AlphaFoldDB" id="A0A109K2R3"/>
<accession>A0A109K2R3</accession>
<evidence type="ECO:0000313" key="2">
    <source>
        <dbReference type="Proteomes" id="UP000057737"/>
    </source>
</evidence>
<evidence type="ECO:0000313" key="1">
    <source>
        <dbReference type="EMBL" id="KWV59655.1"/>
    </source>
</evidence>